<keyword evidence="1" id="KW-0862">Zinc</keyword>
<dbReference type="SMART" id="SM00184">
    <property type="entry name" value="RING"/>
    <property type="match status" value="2"/>
</dbReference>
<dbReference type="OrthoDB" id="8062037at2759"/>
<reference evidence="4" key="1">
    <citation type="submission" date="2022-05" db="EMBL/GenBank/DDBJ databases">
        <title>The Musa troglodytarum L. genome provides insights into the mechanism of non-climacteric behaviour and enrichment of carotenoids.</title>
        <authorList>
            <person name="Wang J."/>
        </authorList>
    </citation>
    <scope>NUCLEOTIDE SEQUENCE</scope>
    <source>
        <tissue evidence="4">Leaf</tissue>
    </source>
</reference>
<name>A0A9E7JTW8_9LILI</name>
<evidence type="ECO:0000313" key="4">
    <source>
        <dbReference type="EMBL" id="URD93465.1"/>
    </source>
</evidence>
<keyword evidence="1" id="KW-0863">Zinc-finger</keyword>
<dbReference type="PROSITE" id="PS50089">
    <property type="entry name" value="ZF_RING_2"/>
    <property type="match status" value="1"/>
</dbReference>
<proteinExistence type="predicted"/>
<dbReference type="InterPro" id="IPR013083">
    <property type="entry name" value="Znf_RING/FYVE/PHD"/>
</dbReference>
<feature type="region of interest" description="Disordered" evidence="2">
    <location>
        <begin position="190"/>
        <end position="280"/>
    </location>
</feature>
<accession>A0A9E7JTW8</accession>
<feature type="compositionally biased region" description="Basic and acidic residues" evidence="2">
    <location>
        <begin position="125"/>
        <end position="140"/>
    </location>
</feature>
<dbReference type="SUPFAM" id="SSF57850">
    <property type="entry name" value="RING/U-box"/>
    <property type="match status" value="1"/>
</dbReference>
<dbReference type="Proteomes" id="UP001055439">
    <property type="component" value="Chromosome 3"/>
</dbReference>
<dbReference type="InterPro" id="IPR001841">
    <property type="entry name" value="Znf_RING"/>
</dbReference>
<feature type="compositionally biased region" description="Basic and acidic residues" evidence="2">
    <location>
        <begin position="108"/>
        <end position="118"/>
    </location>
</feature>
<organism evidence="4 5">
    <name type="scientific">Musa troglodytarum</name>
    <name type="common">fe'i banana</name>
    <dbReference type="NCBI Taxonomy" id="320322"/>
    <lineage>
        <taxon>Eukaryota</taxon>
        <taxon>Viridiplantae</taxon>
        <taxon>Streptophyta</taxon>
        <taxon>Embryophyta</taxon>
        <taxon>Tracheophyta</taxon>
        <taxon>Spermatophyta</taxon>
        <taxon>Magnoliopsida</taxon>
        <taxon>Liliopsida</taxon>
        <taxon>Zingiberales</taxon>
        <taxon>Musaceae</taxon>
        <taxon>Musa</taxon>
    </lineage>
</organism>
<evidence type="ECO:0000259" key="3">
    <source>
        <dbReference type="PROSITE" id="PS50089"/>
    </source>
</evidence>
<evidence type="ECO:0000256" key="1">
    <source>
        <dbReference type="PROSITE-ProRule" id="PRU00175"/>
    </source>
</evidence>
<feature type="compositionally biased region" description="Polar residues" evidence="2">
    <location>
        <begin position="271"/>
        <end position="280"/>
    </location>
</feature>
<dbReference type="GO" id="GO:0008270">
    <property type="term" value="F:zinc ion binding"/>
    <property type="evidence" value="ECO:0007669"/>
    <property type="project" value="UniProtKB-KW"/>
</dbReference>
<feature type="region of interest" description="Disordered" evidence="2">
    <location>
        <begin position="70"/>
        <end position="140"/>
    </location>
</feature>
<feature type="compositionally biased region" description="Acidic residues" evidence="2">
    <location>
        <begin position="852"/>
        <end position="861"/>
    </location>
</feature>
<gene>
    <name evidence="4" type="ORF">MUK42_01428</name>
</gene>
<evidence type="ECO:0000313" key="5">
    <source>
        <dbReference type="Proteomes" id="UP001055439"/>
    </source>
</evidence>
<dbReference type="PANTHER" id="PTHR31197">
    <property type="entry name" value="OS01G0612600 PROTEIN"/>
    <property type="match status" value="1"/>
</dbReference>
<dbReference type="EMBL" id="CP097505">
    <property type="protein sequence ID" value="URD93465.1"/>
    <property type="molecule type" value="Genomic_DNA"/>
</dbReference>
<protein>
    <recommendedName>
        <fullName evidence="3">RING-type domain-containing protein</fullName>
    </recommendedName>
</protein>
<feature type="compositionally biased region" description="Basic residues" evidence="2">
    <location>
        <begin position="893"/>
        <end position="905"/>
    </location>
</feature>
<feature type="compositionally biased region" description="Low complexity" evidence="2">
    <location>
        <begin position="256"/>
        <end position="270"/>
    </location>
</feature>
<dbReference type="Gene3D" id="3.30.40.10">
    <property type="entry name" value="Zinc/RING finger domain, C3HC4 (zinc finger)"/>
    <property type="match status" value="2"/>
</dbReference>
<dbReference type="Pfam" id="PF13639">
    <property type="entry name" value="zf-RING_2"/>
    <property type="match status" value="1"/>
</dbReference>
<feature type="domain" description="RING-type" evidence="3">
    <location>
        <begin position="514"/>
        <end position="555"/>
    </location>
</feature>
<evidence type="ECO:0000256" key="2">
    <source>
        <dbReference type="SAM" id="MobiDB-lite"/>
    </source>
</evidence>
<dbReference type="AlphaFoldDB" id="A0A9E7JTW8"/>
<keyword evidence="5" id="KW-1185">Reference proteome</keyword>
<feature type="region of interest" description="Disordered" evidence="2">
    <location>
        <begin position="833"/>
        <end position="905"/>
    </location>
</feature>
<dbReference type="PANTHER" id="PTHR31197:SF4">
    <property type="entry name" value="OS02G0150900 PROTEIN"/>
    <property type="match status" value="1"/>
</dbReference>
<dbReference type="InterPro" id="IPR012866">
    <property type="entry name" value="DUF1644"/>
</dbReference>
<dbReference type="Pfam" id="PF07800">
    <property type="entry name" value="DUF1644"/>
    <property type="match status" value="1"/>
</dbReference>
<sequence length="905" mass="101324">MKMLLFRCFCCGMDGSKGRRTATGISFSRGGCIITLREQNYHDRSIRCCSRLGCSASLYAMKGTQVGKQDRASFHSGPCQSLSANGFRKPQRGQRSRSSEEANVAESRNTRRDSDKLKSGRRFTGVKDSDSNRRLENKKDLHSVPLSPLVGSAKLCCSSDSATGGMGSSRMKLRSMASKEAARQPRYRYIGNSSASGSTSMTHGDASHDMASRSEVYGVENPRGTDISNVLAPECSSADSRSSRADNNLRMRSLKRGSSSFRGRGRMPSSNGSNSGTSDLRVSLPEHLISYQATRGSRSQSTNKVVVSVGTRWPPRDDTRIRPVGQVDESILVPMPLTVTHQSQCESGAIPQSSLRSSADFHRFHQNIHGDPGTVIQIAPRRQIHESAANRLHIFDGLLQDRDGYPHFNMEGVAEVLLALERIEQDEAFAYEQLSAPGNHLSLDSRSFHDQYRDMRMDIDNMSYEDLLALEEKMGTVSTALTEEALSRCLKRSPYMSASLISGISGLDEDEVKCSICQEEFVMEEELGELVCKHTYYATCIRRWLQLKNWCPICKASLFIRINAKKKKTAMTSETSLESEKKIYLTLEDSQSNINWDDIVCPICLDVPHNAVLLHCSSYNRGCRAFMCDTDDYHSNCLDRYKRAHGLPAITMVSSTTTGTPTQSIQAIPLGSDSSLTCPLCRGNVTGLVIVDELRAHLNMKKRCCEEKQCLYVSNYMELQQHAKQEHPHSWPSKVDPDRQQDWENFQRSSEMIDVLSTIHSEMPHGVLFGDYVIEYGDESSDEFEDFPGDDGNWWTSCILYHVFDNFRSTIDQQRLRNEEASRVQARSFYDAHMDDGSTSSADMPEYHFDGSDEEFGEADDGAASRGSQSHHSDEEFGEADDGAASRGSQSHHSYRRRRSRFQEH</sequence>
<feature type="compositionally biased region" description="Polar residues" evidence="2">
    <location>
        <begin position="191"/>
        <end position="202"/>
    </location>
</feature>
<keyword evidence="1" id="KW-0479">Metal-binding</keyword>